<dbReference type="Proteomes" id="UP000192840">
    <property type="component" value="Unassembled WGS sequence"/>
</dbReference>
<evidence type="ECO:0000256" key="3">
    <source>
        <dbReference type="ARBA" id="ARBA00022679"/>
    </source>
</evidence>
<keyword evidence="7" id="KW-1185">Reference proteome</keyword>
<dbReference type="OrthoDB" id="9782855at2"/>
<dbReference type="InterPro" id="IPR029063">
    <property type="entry name" value="SAM-dependent_MTases_sf"/>
</dbReference>
<dbReference type="SUPFAM" id="SSF53335">
    <property type="entry name" value="S-adenosyl-L-methionine-dependent methyltransferases"/>
    <property type="match status" value="1"/>
</dbReference>
<dbReference type="InterPro" id="IPR050723">
    <property type="entry name" value="CFA/CMAS"/>
</dbReference>
<dbReference type="PIRSF" id="PIRSF003085">
    <property type="entry name" value="CMAS"/>
    <property type="match status" value="1"/>
</dbReference>
<keyword evidence="5" id="KW-0443">Lipid metabolism</keyword>
<dbReference type="Pfam" id="PF02353">
    <property type="entry name" value="CMAS"/>
    <property type="match status" value="1"/>
</dbReference>
<dbReference type="GO" id="GO:0008610">
    <property type="term" value="P:lipid biosynthetic process"/>
    <property type="evidence" value="ECO:0007669"/>
    <property type="project" value="InterPro"/>
</dbReference>
<evidence type="ECO:0000256" key="1">
    <source>
        <dbReference type="ARBA" id="ARBA00010815"/>
    </source>
</evidence>
<evidence type="ECO:0000313" key="6">
    <source>
        <dbReference type="EMBL" id="SMD24582.1"/>
    </source>
</evidence>
<keyword evidence="2" id="KW-0489">Methyltransferase</keyword>
<dbReference type="AlphaFoldDB" id="A0A1W2FS87"/>
<evidence type="ECO:0000256" key="5">
    <source>
        <dbReference type="ARBA" id="ARBA00023098"/>
    </source>
</evidence>
<gene>
    <name evidence="6" type="ORF">SAMN05660733_07748</name>
</gene>
<evidence type="ECO:0000256" key="4">
    <source>
        <dbReference type="ARBA" id="ARBA00022691"/>
    </source>
</evidence>
<proteinExistence type="inferred from homology"/>
<name>A0A1W2FS87_9PSEU</name>
<dbReference type="PANTHER" id="PTHR43667:SF1">
    <property type="entry name" value="CYCLOPROPANE-FATTY-ACYL-PHOSPHOLIPID SYNTHASE"/>
    <property type="match status" value="1"/>
</dbReference>
<comment type="similarity">
    <text evidence="1">Belongs to the CFA/CMAS family.</text>
</comment>
<dbReference type="eggNOG" id="COG2230">
    <property type="taxonomic scope" value="Bacteria"/>
</dbReference>
<protein>
    <submittedName>
        <fullName evidence="6">Cyclopropane-fatty-acyl-phospholipid synthase</fullName>
    </submittedName>
</protein>
<accession>A0A1W2FS87</accession>
<dbReference type="PANTHER" id="PTHR43667">
    <property type="entry name" value="CYCLOPROPANE-FATTY-ACYL-PHOSPHOLIPID SYNTHASE"/>
    <property type="match status" value="1"/>
</dbReference>
<dbReference type="Gene3D" id="3.40.50.150">
    <property type="entry name" value="Vaccinia Virus protein VP39"/>
    <property type="match status" value="1"/>
</dbReference>
<dbReference type="InterPro" id="IPR003333">
    <property type="entry name" value="CMAS"/>
</dbReference>
<organism evidence="6 7">
    <name type="scientific">Lentzea albidocapillata</name>
    <dbReference type="NCBI Taxonomy" id="40571"/>
    <lineage>
        <taxon>Bacteria</taxon>
        <taxon>Bacillati</taxon>
        <taxon>Actinomycetota</taxon>
        <taxon>Actinomycetes</taxon>
        <taxon>Pseudonocardiales</taxon>
        <taxon>Pseudonocardiaceae</taxon>
        <taxon>Lentzea</taxon>
    </lineage>
</organism>
<dbReference type="GO" id="GO:0008168">
    <property type="term" value="F:methyltransferase activity"/>
    <property type="evidence" value="ECO:0007669"/>
    <property type="project" value="UniProtKB-KW"/>
</dbReference>
<dbReference type="GO" id="GO:0032259">
    <property type="term" value="P:methylation"/>
    <property type="evidence" value="ECO:0007669"/>
    <property type="project" value="UniProtKB-KW"/>
</dbReference>
<reference evidence="7" key="1">
    <citation type="submission" date="2017-04" db="EMBL/GenBank/DDBJ databases">
        <authorList>
            <person name="Varghese N."/>
            <person name="Submissions S."/>
        </authorList>
    </citation>
    <scope>NUCLEOTIDE SEQUENCE [LARGE SCALE GENOMIC DNA]</scope>
    <source>
        <strain evidence="7">DSM 44073</strain>
    </source>
</reference>
<evidence type="ECO:0000256" key="2">
    <source>
        <dbReference type="ARBA" id="ARBA00022603"/>
    </source>
</evidence>
<keyword evidence="3" id="KW-0808">Transferase</keyword>
<dbReference type="EMBL" id="FWYC01000022">
    <property type="protein sequence ID" value="SMD24582.1"/>
    <property type="molecule type" value="Genomic_DNA"/>
</dbReference>
<sequence length="382" mass="43961">MKDNAVIAPIARRHRDHYAGRSAPSFAVRTASGKVFEVGPDEPRFTFAASHTRGEKALASLDQFQIGVAYLEGWLDIEGDLTAALAMRGFFRDFHPMTWIGRYLPTLVGTGNAHDRRTISAHYDRESDFFLTFLDRRHRCYTQGSFEHDDTPLEDAMTRKMDIALESLGLTEGAHVLEVGGGWGAFLEHAGQRGVRVTALTLAGESERYLTELVERRNLPVEVVREHFLSYRTKQRFDAIVNMGVTEHLPDYRRTLLQYETLLRPGGRVYLDAFAMRSRYRMSTFMTRFVYPGKSSPLLLHKYLAEVARSPFQLTGLHDERRNYLLTCRAWARRLDAARDEVVERWGQALYRRFRLFLWASATGFDNGLLQAYRWGLELPER</sequence>
<keyword evidence="4" id="KW-0949">S-adenosyl-L-methionine</keyword>
<dbReference type="STRING" id="40571.SAMN05660733_07748"/>
<evidence type="ECO:0000313" key="7">
    <source>
        <dbReference type="Proteomes" id="UP000192840"/>
    </source>
</evidence>
<dbReference type="CDD" id="cd02440">
    <property type="entry name" value="AdoMet_MTases"/>
    <property type="match status" value="1"/>
</dbReference>